<sequence length="617" mass="68763">MKQHTGSNMVKHIDVLIVGAGPSGVNENVGTDFHASTSLTAANCFNGSDLTVRIIDKKPGPDYVGKADGIKSISIEVLDSLGIGDAVFSESQRVEEIVLWNPDENGTIERTMTIPDRVEELMKPREVCLDQGRVEGLMVENLKKHGSVQISWNTQPVDLKINTSQKNDPEAYPVTISLENTNTGMIETLAVKYIVGGDGAHSWLRKQLGINLTGDLTDSTWGVLNMVPKTDFPDIRKVFVVHSVNGTVMGVPRESKMVRFYISMDGGSRHTSINVKDITAENIIEAAQIIMAPYKLEAARIPWWSAYCVGQRVADRFSHDERVFLVGDAVHTHSPKAGQGMNTSLQDGYNIGWKLRYCLEQNASRELLSTYPVERKPVAQALIDFDRAYLETFARSDITHEEFLEAYLAGQRFTTGTQIQYPESLIVKGSDLESTSPLATQLVEGVRLPDLQIVNQSDGVPVKLYHRLTCDGRFRVLVFSGNLSNGASLSRFNSLGDWFEKYLPASSGLEILTIHSSKREEVELMDLHPSFRPWSEDGWDYWAIYADDDSYHDGHGRVYERCGINKEEGCFIVVRPDGYISTIRSLNQTTEILAFFSDLKEGKAQSVQATESLRTRL</sequence>
<dbReference type="EMBL" id="CADEHS020000108">
    <property type="protein sequence ID" value="CAG9949763.1"/>
    <property type="molecule type" value="Genomic_DNA"/>
</dbReference>
<evidence type="ECO:0000313" key="1">
    <source>
        <dbReference type="EMBL" id="CAG9949763.1"/>
    </source>
</evidence>
<reference evidence="1" key="2">
    <citation type="submission" date="2021-10" db="EMBL/GenBank/DDBJ databases">
        <authorList>
            <person name="Piombo E."/>
        </authorList>
    </citation>
    <scope>NUCLEOTIDE SEQUENCE</scope>
</reference>
<reference evidence="1" key="1">
    <citation type="submission" date="2020-04" db="EMBL/GenBank/DDBJ databases">
        <authorList>
            <person name="Broberg M."/>
        </authorList>
    </citation>
    <scope>NUCLEOTIDE SEQUENCE</scope>
</reference>
<name>A0ACA9U9D8_BIOOC</name>
<gene>
    <name evidence="1" type="ORF">CRV2_00015269</name>
</gene>
<accession>A0ACA9U9D8</accession>
<organism evidence="1 2">
    <name type="scientific">Clonostachys rosea f. rosea IK726</name>
    <dbReference type="NCBI Taxonomy" id="1349383"/>
    <lineage>
        <taxon>Eukaryota</taxon>
        <taxon>Fungi</taxon>
        <taxon>Dikarya</taxon>
        <taxon>Ascomycota</taxon>
        <taxon>Pezizomycotina</taxon>
        <taxon>Sordariomycetes</taxon>
        <taxon>Hypocreomycetidae</taxon>
        <taxon>Hypocreales</taxon>
        <taxon>Bionectriaceae</taxon>
        <taxon>Clonostachys</taxon>
    </lineage>
</organism>
<keyword evidence="2" id="KW-1185">Reference proteome</keyword>
<dbReference type="Proteomes" id="UP000836387">
    <property type="component" value="Unassembled WGS sequence"/>
</dbReference>
<proteinExistence type="predicted"/>
<protein>
    <submittedName>
        <fullName evidence="1">Uncharacterized protein</fullName>
    </submittedName>
</protein>
<evidence type="ECO:0000313" key="2">
    <source>
        <dbReference type="Proteomes" id="UP000836387"/>
    </source>
</evidence>
<comment type="caution">
    <text evidence="1">The sequence shown here is derived from an EMBL/GenBank/DDBJ whole genome shotgun (WGS) entry which is preliminary data.</text>
</comment>